<dbReference type="GO" id="GO:0003755">
    <property type="term" value="F:peptidyl-prolyl cis-trans isomerase activity"/>
    <property type="evidence" value="ECO:0007669"/>
    <property type="project" value="UniProtKB-KW"/>
</dbReference>
<dbReference type="PANTHER" id="PTHR47245">
    <property type="entry name" value="PEPTIDYLPROLYL ISOMERASE"/>
    <property type="match status" value="1"/>
</dbReference>
<evidence type="ECO:0000259" key="2">
    <source>
        <dbReference type="PROSITE" id="PS50198"/>
    </source>
</evidence>
<keyword evidence="4" id="KW-1185">Reference proteome</keyword>
<proteinExistence type="predicted"/>
<dbReference type="AlphaFoldDB" id="A0A841KWI7"/>
<evidence type="ECO:0000256" key="1">
    <source>
        <dbReference type="PROSITE-ProRule" id="PRU00278"/>
    </source>
</evidence>
<dbReference type="PANTHER" id="PTHR47245:SF2">
    <property type="entry name" value="PEPTIDYL-PROLYL CIS-TRANS ISOMERASE HP_0175-RELATED"/>
    <property type="match status" value="1"/>
</dbReference>
<organism evidence="3 4">
    <name type="scientific">Anaerosolibacter carboniphilus</name>
    <dbReference type="NCBI Taxonomy" id="1417629"/>
    <lineage>
        <taxon>Bacteria</taxon>
        <taxon>Bacillati</taxon>
        <taxon>Bacillota</taxon>
        <taxon>Clostridia</taxon>
        <taxon>Peptostreptococcales</taxon>
        <taxon>Thermotaleaceae</taxon>
        <taxon>Anaerosolibacter</taxon>
    </lineage>
</organism>
<dbReference type="EC" id="5.2.1.8" evidence="3"/>
<dbReference type="Pfam" id="PF00639">
    <property type="entry name" value="Rotamase"/>
    <property type="match status" value="1"/>
</dbReference>
<dbReference type="InterPro" id="IPR050245">
    <property type="entry name" value="PrsA_foldase"/>
</dbReference>
<accession>A0A841KWI7</accession>
<dbReference type="SUPFAM" id="SSF109998">
    <property type="entry name" value="Triger factor/SurA peptide-binding domain-like"/>
    <property type="match status" value="1"/>
</dbReference>
<name>A0A841KWI7_9FIRM</name>
<dbReference type="PROSITE" id="PS50198">
    <property type="entry name" value="PPIC_PPIASE_2"/>
    <property type="match status" value="1"/>
</dbReference>
<evidence type="ECO:0000313" key="3">
    <source>
        <dbReference type="EMBL" id="MBB6217733.1"/>
    </source>
</evidence>
<dbReference type="EMBL" id="JACHEN010000027">
    <property type="protein sequence ID" value="MBB6217733.1"/>
    <property type="molecule type" value="Genomic_DNA"/>
</dbReference>
<feature type="domain" description="PpiC" evidence="2">
    <location>
        <begin position="113"/>
        <end position="202"/>
    </location>
</feature>
<comment type="caution">
    <text evidence="3">The sequence shown here is derived from an EMBL/GenBank/DDBJ whole genome shotgun (WGS) entry which is preliminary data.</text>
</comment>
<dbReference type="InterPro" id="IPR027304">
    <property type="entry name" value="Trigger_fact/SurA_dom_sf"/>
</dbReference>
<dbReference type="Gene3D" id="1.10.8.1040">
    <property type="match status" value="1"/>
</dbReference>
<gene>
    <name evidence="3" type="ORF">HNQ80_003856</name>
</gene>
<dbReference type="InterPro" id="IPR000297">
    <property type="entry name" value="PPIase_PpiC"/>
</dbReference>
<dbReference type="InterPro" id="IPR046357">
    <property type="entry name" value="PPIase_dom_sf"/>
</dbReference>
<protein>
    <submittedName>
        <fullName evidence="3">Peptidyl-prolyl cis-trans isomerase C</fullName>
        <ecNumber evidence="3">5.2.1.8</ecNumber>
    </submittedName>
</protein>
<dbReference type="SUPFAM" id="SSF54534">
    <property type="entry name" value="FKBP-like"/>
    <property type="match status" value="1"/>
</dbReference>
<keyword evidence="1 3" id="KW-0413">Isomerase</keyword>
<reference evidence="3 4" key="1">
    <citation type="submission" date="2020-08" db="EMBL/GenBank/DDBJ databases">
        <title>Genomic Encyclopedia of Type Strains, Phase IV (KMG-IV): sequencing the most valuable type-strain genomes for metagenomic binning, comparative biology and taxonomic classification.</title>
        <authorList>
            <person name="Goeker M."/>
        </authorList>
    </citation>
    <scope>NUCLEOTIDE SEQUENCE [LARGE SCALE GENOMIC DNA]</scope>
    <source>
        <strain evidence="3 4">DSM 103526</strain>
    </source>
</reference>
<dbReference type="InterPro" id="IPR023058">
    <property type="entry name" value="PPIase_PpiC_CS"/>
</dbReference>
<dbReference type="PROSITE" id="PS01096">
    <property type="entry name" value="PPIC_PPIASE_1"/>
    <property type="match status" value="1"/>
</dbReference>
<dbReference type="Gene3D" id="3.10.50.40">
    <property type="match status" value="1"/>
</dbReference>
<keyword evidence="1" id="KW-0697">Rotamase</keyword>
<sequence length="252" mass="29006">MTKQIIATVGSKEITKDDLNIALQHAPKNQAMQFNTPEGRKYLLSEMITQEMLYLDAKDKGLDRNEDFLKEVETMKENLLKQYAINYLLKDVTVSEVEVKAYYDQHPEQFVAEESMRARHILANDEATAKMILDEIHGGKSFEDAATQYSECPSRAQGGDLGHFERGKMVPEFEEAAFALEVGAISDLVKTQFGYHIIKVEERKGPQTIAFDEVKGQIQDYLLRNKQNQLYREYTNQLKNQYEIVINEELLK</sequence>
<dbReference type="RefSeq" id="WP_184312226.1">
    <property type="nucleotide sequence ID" value="NZ_JACHEN010000027.1"/>
</dbReference>
<evidence type="ECO:0000313" key="4">
    <source>
        <dbReference type="Proteomes" id="UP000579281"/>
    </source>
</evidence>
<dbReference type="Proteomes" id="UP000579281">
    <property type="component" value="Unassembled WGS sequence"/>
</dbReference>